<protein>
    <recommendedName>
        <fullName evidence="3">FtsK domain-containing protein</fullName>
    </recommendedName>
</protein>
<evidence type="ECO:0008006" key="3">
    <source>
        <dbReference type="Google" id="ProtNLM"/>
    </source>
</evidence>
<evidence type="ECO:0000313" key="1">
    <source>
        <dbReference type="EMBL" id="MBU3828714.1"/>
    </source>
</evidence>
<reference evidence="1" key="1">
    <citation type="journal article" date="2021" name="PeerJ">
        <title>Extensive microbial diversity within the chicken gut microbiome revealed by metagenomics and culture.</title>
        <authorList>
            <person name="Gilroy R."/>
            <person name="Ravi A."/>
            <person name="Getino M."/>
            <person name="Pursley I."/>
            <person name="Horton D.L."/>
            <person name="Alikhan N.F."/>
            <person name="Baker D."/>
            <person name="Gharbi K."/>
            <person name="Hall N."/>
            <person name="Watson M."/>
            <person name="Adriaenssens E.M."/>
            <person name="Foster-Nyarko E."/>
            <person name="Jarju S."/>
            <person name="Secka A."/>
            <person name="Antonio M."/>
            <person name="Oren A."/>
            <person name="Chaudhuri R.R."/>
            <person name="La Ragione R."/>
            <person name="Hildebrand F."/>
            <person name="Pallen M.J."/>
        </authorList>
    </citation>
    <scope>NUCLEOTIDE SEQUENCE</scope>
    <source>
        <strain evidence="1">F6-686</strain>
    </source>
</reference>
<dbReference type="SUPFAM" id="SSF52540">
    <property type="entry name" value="P-loop containing nucleoside triphosphate hydrolases"/>
    <property type="match status" value="1"/>
</dbReference>
<gene>
    <name evidence="1" type="ORF">H9806_06265</name>
</gene>
<name>A0A9E2KRD5_9LACO</name>
<dbReference type="InterPro" id="IPR027417">
    <property type="entry name" value="P-loop_NTPase"/>
</dbReference>
<comment type="caution">
    <text evidence="1">The sequence shown here is derived from an EMBL/GenBank/DDBJ whole genome shotgun (WGS) entry which is preliminary data.</text>
</comment>
<dbReference type="AlphaFoldDB" id="A0A9E2KRD5"/>
<dbReference type="EMBL" id="JAHLFT010000079">
    <property type="protein sequence ID" value="MBU3828714.1"/>
    <property type="molecule type" value="Genomic_DNA"/>
</dbReference>
<dbReference type="Gene3D" id="3.40.50.300">
    <property type="entry name" value="P-loop containing nucleotide triphosphate hydrolases"/>
    <property type="match status" value="1"/>
</dbReference>
<reference evidence="1" key="2">
    <citation type="submission" date="2021-04" db="EMBL/GenBank/DDBJ databases">
        <authorList>
            <person name="Gilroy R."/>
        </authorList>
    </citation>
    <scope>NUCLEOTIDE SEQUENCE</scope>
    <source>
        <strain evidence="1">F6-686</strain>
    </source>
</reference>
<evidence type="ECO:0000313" key="2">
    <source>
        <dbReference type="Proteomes" id="UP000823844"/>
    </source>
</evidence>
<organism evidence="1 2">
    <name type="scientific">Candidatus Lactobacillus pullistercoris</name>
    <dbReference type="NCBI Taxonomy" id="2838636"/>
    <lineage>
        <taxon>Bacteria</taxon>
        <taxon>Bacillati</taxon>
        <taxon>Bacillota</taxon>
        <taxon>Bacilli</taxon>
        <taxon>Lactobacillales</taxon>
        <taxon>Lactobacillaceae</taxon>
        <taxon>Lactobacillus</taxon>
    </lineage>
</organism>
<dbReference type="Proteomes" id="UP000823844">
    <property type="component" value="Unassembled WGS sequence"/>
</dbReference>
<sequence length="378" mass="41834">MIDISAYQNLLRASIDAKLATMDSTFSNTIGLELTRNRLLVWLNEPASLTLDNEFKNQIEQIASSVLYPFWIVKHKAGLTLVPRYGEPPESARALAYDLHFGIYQRLTVDRVSSTNLYQNDKGEIKIGLMSDYFWSVRDHLSIMAATRGGKTTLLRYLISNCAGYSKVKVKNGAVDDGSTTITVIDPKLDGELRATTLAVGGKYVAPDFARSDNSFLDAVNTQLKVIIDLMRSRAQTKKLDPKIKFMDIFVVIDEGISIPALGTSKTRTIYISLLDRILLMGAGFSIHVIMASQSFLVGSQGALSSQARLEFGARILLASRLNVENTQFLFRDLDNDTLNNLILDQDERGLLAVGICDCEGDGNIVPFKAPYFKDLGD</sequence>
<accession>A0A9E2KRD5</accession>
<proteinExistence type="predicted"/>